<gene>
    <name evidence="3" type="ORF">TFUB20_00176</name>
</gene>
<feature type="domain" description="CRISPR type III-associated protein" evidence="2">
    <location>
        <begin position="7"/>
        <end position="178"/>
    </location>
</feature>
<proteinExistence type="predicted"/>
<dbReference type="InterPro" id="IPR005537">
    <property type="entry name" value="RAMP_III_fam"/>
</dbReference>
<evidence type="ECO:0000313" key="4">
    <source>
        <dbReference type="Proteomes" id="UP000182057"/>
    </source>
</evidence>
<evidence type="ECO:0000259" key="2">
    <source>
        <dbReference type="Pfam" id="PF03787"/>
    </source>
</evidence>
<dbReference type="Proteomes" id="UP000182057">
    <property type="component" value="Unassembled WGS sequence"/>
</dbReference>
<dbReference type="EMBL" id="FMMM01000014">
    <property type="protein sequence ID" value="SCQ17942.1"/>
    <property type="molecule type" value="Genomic_DNA"/>
</dbReference>
<evidence type="ECO:0000313" key="3">
    <source>
        <dbReference type="EMBL" id="SCQ17942.1"/>
    </source>
</evidence>
<dbReference type="OrthoDB" id="163151at2"/>
<name>A0A1D3UCG4_TANFO</name>
<dbReference type="AlphaFoldDB" id="A0A1D3UCG4"/>
<dbReference type="GO" id="GO:0051607">
    <property type="term" value="P:defense response to virus"/>
    <property type="evidence" value="ECO:0007669"/>
    <property type="project" value="UniProtKB-KW"/>
</dbReference>
<dbReference type="RefSeq" id="WP_060827137.1">
    <property type="nucleotide sequence ID" value="NZ_CAUUNV010000104.1"/>
</dbReference>
<dbReference type="PANTHER" id="PTHR35579">
    <property type="entry name" value="CRISPR SYSTEM CMS ENDORIBONUCLEASE CSM3"/>
    <property type="match status" value="1"/>
</dbReference>
<dbReference type="PANTHER" id="PTHR35579:SF3">
    <property type="entry name" value="CRISPR SYSTEM CMS ENDORIBONUCLEASE CSM3"/>
    <property type="match status" value="1"/>
</dbReference>
<reference evidence="3 4" key="1">
    <citation type="submission" date="2016-09" db="EMBL/GenBank/DDBJ databases">
        <authorList>
            <person name="Capua I."/>
            <person name="De Benedictis P."/>
            <person name="Joannis T."/>
            <person name="Lombin L.H."/>
            <person name="Cattoli G."/>
        </authorList>
    </citation>
    <scope>NUCLEOTIDE SEQUENCE [LARGE SCALE GENOMIC DNA]</scope>
    <source>
        <strain evidence="3 4">UB20</strain>
    </source>
</reference>
<sequence>MDLHYQIQFHTDWHCGSGLAAGADLDALVVKDKEDLPFIPGKTIKGLVREAVEDMQSFQEKGSDDNFANGFGYFEREKEDVKRGSMFFTNTELPENERKAIVDNDAARFLYRSISNTAIDEEGIAKEHSLRRMQVVVPCILEGKILNISDEMKSEIEQALKYIKRLGQNRNRGLGRCSFTIIKKEEK</sequence>
<protein>
    <submittedName>
        <fullName evidence="3">RAMP superfamily protein</fullName>
    </submittedName>
</protein>
<keyword evidence="1" id="KW-0051">Antiviral defense</keyword>
<organism evidence="3 4">
    <name type="scientific">Tannerella forsythia</name>
    <name type="common">Bacteroides forsythus</name>
    <dbReference type="NCBI Taxonomy" id="28112"/>
    <lineage>
        <taxon>Bacteria</taxon>
        <taxon>Pseudomonadati</taxon>
        <taxon>Bacteroidota</taxon>
        <taxon>Bacteroidia</taxon>
        <taxon>Bacteroidales</taxon>
        <taxon>Tannerellaceae</taxon>
        <taxon>Tannerella</taxon>
    </lineage>
</organism>
<dbReference type="CDD" id="cd09726">
    <property type="entry name" value="RAMP_I_III"/>
    <property type="match status" value="1"/>
</dbReference>
<evidence type="ECO:0000256" key="1">
    <source>
        <dbReference type="ARBA" id="ARBA00023118"/>
    </source>
</evidence>
<dbReference type="InterPro" id="IPR052216">
    <property type="entry name" value="CRISPR_Csm3_endoribonuclease"/>
</dbReference>
<dbReference type="Pfam" id="PF03787">
    <property type="entry name" value="RAMPs"/>
    <property type="match status" value="1"/>
</dbReference>
<accession>A0A1D3UCG4</accession>